<dbReference type="PANTHER" id="PTHR33343:SF1">
    <property type="entry name" value="LARGE RIBOSOMAL SUBUNIT PROTEIN BL35M"/>
    <property type="match status" value="1"/>
</dbReference>
<dbReference type="Pfam" id="PF01632">
    <property type="entry name" value="Ribosomal_L35p"/>
    <property type="match status" value="1"/>
</dbReference>
<evidence type="ECO:0000256" key="7">
    <source>
        <dbReference type="SAM" id="MobiDB-lite"/>
    </source>
</evidence>
<dbReference type="EMBL" id="CP036271">
    <property type="protein sequence ID" value="QDT56459.1"/>
    <property type="molecule type" value="Genomic_DNA"/>
</dbReference>
<dbReference type="HAMAP" id="MF_00514">
    <property type="entry name" value="Ribosomal_bL35"/>
    <property type="match status" value="1"/>
</dbReference>
<evidence type="ECO:0000313" key="9">
    <source>
        <dbReference type="Proteomes" id="UP000315700"/>
    </source>
</evidence>
<evidence type="ECO:0000256" key="5">
    <source>
        <dbReference type="HAMAP-Rule" id="MF_00514"/>
    </source>
</evidence>
<feature type="compositionally biased region" description="Basic residues" evidence="7">
    <location>
        <begin position="1"/>
        <end position="28"/>
    </location>
</feature>
<dbReference type="AlphaFoldDB" id="A0A517SK11"/>
<dbReference type="RefSeq" id="WP_145033934.1">
    <property type="nucleotide sequence ID" value="NZ_CP036271.1"/>
</dbReference>
<dbReference type="InParanoid" id="A0A517SK11"/>
<keyword evidence="3 5" id="KW-0687">Ribonucleoprotein</keyword>
<evidence type="ECO:0000256" key="6">
    <source>
        <dbReference type="RuleBase" id="RU000568"/>
    </source>
</evidence>
<proteinExistence type="inferred from homology"/>
<name>A0A517SK11_9PLAN</name>
<dbReference type="Gene3D" id="4.10.410.60">
    <property type="match status" value="1"/>
</dbReference>
<dbReference type="SUPFAM" id="SSF143034">
    <property type="entry name" value="L35p-like"/>
    <property type="match status" value="1"/>
</dbReference>
<dbReference type="KEGG" id="ccos:Pan44_45130"/>
<gene>
    <name evidence="5 8" type="primary">rpmI</name>
    <name evidence="8" type="ORF">Pan44_45130</name>
</gene>
<sequence length="66" mass="7203">MPKQKTHKGISKRFKVTASGKAKHRSPNRGHILGPKTGKRKRHLRQDGVVDGVAAKTIVDALRPGV</sequence>
<dbReference type="InterPro" id="IPR018265">
    <property type="entry name" value="Ribosomal_bL35_CS"/>
</dbReference>
<dbReference type="NCBIfam" id="TIGR00001">
    <property type="entry name" value="rpmI_bact"/>
    <property type="match status" value="1"/>
</dbReference>
<feature type="region of interest" description="Disordered" evidence="7">
    <location>
        <begin position="1"/>
        <end position="44"/>
    </location>
</feature>
<dbReference type="InterPro" id="IPR021137">
    <property type="entry name" value="Ribosomal_bL35-like"/>
</dbReference>
<comment type="similarity">
    <text evidence="1 5 6">Belongs to the bacterial ribosomal protein bL35 family.</text>
</comment>
<dbReference type="FunCoup" id="A0A517SK11">
    <property type="interactions" value="352"/>
</dbReference>
<dbReference type="GO" id="GO:0006412">
    <property type="term" value="P:translation"/>
    <property type="evidence" value="ECO:0007669"/>
    <property type="project" value="UniProtKB-UniRule"/>
</dbReference>
<organism evidence="8 9">
    <name type="scientific">Caulifigura coniformis</name>
    <dbReference type="NCBI Taxonomy" id="2527983"/>
    <lineage>
        <taxon>Bacteria</taxon>
        <taxon>Pseudomonadati</taxon>
        <taxon>Planctomycetota</taxon>
        <taxon>Planctomycetia</taxon>
        <taxon>Planctomycetales</taxon>
        <taxon>Planctomycetaceae</taxon>
        <taxon>Caulifigura</taxon>
    </lineage>
</organism>
<dbReference type="GO" id="GO:0003735">
    <property type="term" value="F:structural constituent of ribosome"/>
    <property type="evidence" value="ECO:0007669"/>
    <property type="project" value="InterPro"/>
</dbReference>
<dbReference type="InterPro" id="IPR001706">
    <property type="entry name" value="Ribosomal_bL35"/>
</dbReference>
<dbReference type="InterPro" id="IPR037229">
    <property type="entry name" value="Ribosomal_bL35_sf"/>
</dbReference>
<dbReference type="Proteomes" id="UP000315700">
    <property type="component" value="Chromosome"/>
</dbReference>
<evidence type="ECO:0000313" key="8">
    <source>
        <dbReference type="EMBL" id="QDT56459.1"/>
    </source>
</evidence>
<evidence type="ECO:0000256" key="3">
    <source>
        <dbReference type="ARBA" id="ARBA00023274"/>
    </source>
</evidence>
<protein>
    <recommendedName>
        <fullName evidence="4 5">Large ribosomal subunit protein bL35</fullName>
    </recommendedName>
</protein>
<accession>A0A517SK11</accession>
<evidence type="ECO:0000256" key="4">
    <source>
        <dbReference type="ARBA" id="ARBA00071664"/>
    </source>
</evidence>
<dbReference type="GO" id="GO:0022625">
    <property type="term" value="C:cytosolic large ribosomal subunit"/>
    <property type="evidence" value="ECO:0007669"/>
    <property type="project" value="TreeGrafter"/>
</dbReference>
<dbReference type="OrthoDB" id="47476at2"/>
<keyword evidence="2 5" id="KW-0689">Ribosomal protein</keyword>
<dbReference type="PRINTS" id="PR00064">
    <property type="entry name" value="RIBOSOMALL35"/>
</dbReference>
<evidence type="ECO:0000256" key="2">
    <source>
        <dbReference type="ARBA" id="ARBA00022980"/>
    </source>
</evidence>
<dbReference type="PROSITE" id="PS00936">
    <property type="entry name" value="RIBOSOMAL_L35"/>
    <property type="match status" value="1"/>
</dbReference>
<dbReference type="FunFam" id="4.10.410.60:FF:000001">
    <property type="entry name" value="50S ribosomal protein L35"/>
    <property type="match status" value="1"/>
</dbReference>
<dbReference type="PANTHER" id="PTHR33343">
    <property type="entry name" value="54S RIBOSOMAL PROTEIN BL35M"/>
    <property type="match status" value="1"/>
</dbReference>
<evidence type="ECO:0000256" key="1">
    <source>
        <dbReference type="ARBA" id="ARBA00006598"/>
    </source>
</evidence>
<keyword evidence="9" id="KW-1185">Reference proteome</keyword>
<reference evidence="8 9" key="1">
    <citation type="submission" date="2019-02" db="EMBL/GenBank/DDBJ databases">
        <title>Deep-cultivation of Planctomycetes and their phenomic and genomic characterization uncovers novel biology.</title>
        <authorList>
            <person name="Wiegand S."/>
            <person name="Jogler M."/>
            <person name="Boedeker C."/>
            <person name="Pinto D."/>
            <person name="Vollmers J."/>
            <person name="Rivas-Marin E."/>
            <person name="Kohn T."/>
            <person name="Peeters S.H."/>
            <person name="Heuer A."/>
            <person name="Rast P."/>
            <person name="Oberbeckmann S."/>
            <person name="Bunk B."/>
            <person name="Jeske O."/>
            <person name="Meyerdierks A."/>
            <person name="Storesund J.E."/>
            <person name="Kallscheuer N."/>
            <person name="Luecker S."/>
            <person name="Lage O.M."/>
            <person name="Pohl T."/>
            <person name="Merkel B.J."/>
            <person name="Hornburger P."/>
            <person name="Mueller R.-W."/>
            <person name="Bruemmer F."/>
            <person name="Labrenz M."/>
            <person name="Spormann A.M."/>
            <person name="Op den Camp H."/>
            <person name="Overmann J."/>
            <person name="Amann R."/>
            <person name="Jetten M.S.M."/>
            <person name="Mascher T."/>
            <person name="Medema M.H."/>
            <person name="Devos D.P."/>
            <person name="Kaster A.-K."/>
            <person name="Ovreas L."/>
            <person name="Rohde M."/>
            <person name="Galperin M.Y."/>
            <person name="Jogler C."/>
        </authorList>
    </citation>
    <scope>NUCLEOTIDE SEQUENCE [LARGE SCALE GENOMIC DNA]</scope>
    <source>
        <strain evidence="8 9">Pan44</strain>
    </source>
</reference>